<dbReference type="Proteomes" id="UP000601435">
    <property type="component" value="Unassembled WGS sequence"/>
</dbReference>
<gene>
    <name evidence="1" type="primary">petC</name>
    <name evidence="1" type="ORF">SNEC2469_LOCUS7565</name>
</gene>
<sequence>MADGPAQSGPLPPAESWWVLVKNAGDEFRVQRQDLPDRPTVSDLLQTALAVSNVGVPLPRLKLYKHENARGQGEQQLAPRTLLDEICTGSDAPPLFVDYEGMPTTSSQAEQQIMSGIRDLAAEVRANREEVQNVLQPMARALFGFRPTSSATFDPTWETRLSEYYNTTSCMILGQLFPECLKPDRYHGFGPDYFEPVGEHMYKKVQELAGYELGIDTTHPRNGLLIVKSLEKMFQEAHMVLVPTVSEEDVSETDCPDSGDSPTEQVKLEILIAKEFLGQDVLWIDKRRHTTAPFQRPILQGKGGSSKGRRPVQPIKFADLHAKQITIRKPYMASLYMQAIYANHRHSELPHPDDQELLPKYRKRCPKGMERLMIRMCLLSSCSERPVLTQDEAFSGNL</sequence>
<evidence type="ECO:0000313" key="2">
    <source>
        <dbReference type="Proteomes" id="UP000601435"/>
    </source>
</evidence>
<keyword evidence="2" id="KW-1185">Reference proteome</keyword>
<reference evidence="1" key="1">
    <citation type="submission" date="2021-02" db="EMBL/GenBank/DDBJ databases">
        <authorList>
            <person name="Dougan E. K."/>
            <person name="Rhodes N."/>
            <person name="Thang M."/>
            <person name="Chan C."/>
        </authorList>
    </citation>
    <scope>NUCLEOTIDE SEQUENCE</scope>
</reference>
<dbReference type="EMBL" id="CAJNJA010012806">
    <property type="protein sequence ID" value="CAE7305347.1"/>
    <property type="molecule type" value="Genomic_DNA"/>
</dbReference>
<dbReference type="AlphaFoldDB" id="A0A812N6Q5"/>
<protein>
    <submittedName>
        <fullName evidence="1">PetC protein</fullName>
    </submittedName>
</protein>
<comment type="caution">
    <text evidence="1">The sequence shown here is derived from an EMBL/GenBank/DDBJ whole genome shotgun (WGS) entry which is preliminary data.</text>
</comment>
<accession>A0A812N6Q5</accession>
<proteinExistence type="predicted"/>
<organism evidence="1 2">
    <name type="scientific">Symbiodinium necroappetens</name>
    <dbReference type="NCBI Taxonomy" id="1628268"/>
    <lineage>
        <taxon>Eukaryota</taxon>
        <taxon>Sar</taxon>
        <taxon>Alveolata</taxon>
        <taxon>Dinophyceae</taxon>
        <taxon>Suessiales</taxon>
        <taxon>Symbiodiniaceae</taxon>
        <taxon>Symbiodinium</taxon>
    </lineage>
</organism>
<dbReference type="OrthoDB" id="415422at2759"/>
<evidence type="ECO:0000313" key="1">
    <source>
        <dbReference type="EMBL" id="CAE7305347.1"/>
    </source>
</evidence>
<name>A0A812N6Q5_9DINO</name>